<comment type="caution">
    <text evidence="2">The sequence shown here is derived from an EMBL/GenBank/DDBJ whole genome shotgun (WGS) entry which is preliminary data.</text>
</comment>
<keyword evidence="1" id="KW-0812">Transmembrane</keyword>
<dbReference type="RefSeq" id="WP_007045695.1">
    <property type="nucleotide sequence ID" value="NZ_GG704769.1"/>
</dbReference>
<dbReference type="InterPro" id="IPR054198">
    <property type="entry name" value="DUF6903"/>
</dbReference>
<dbReference type="eggNOG" id="ENOG503313R">
    <property type="taxonomic scope" value="Bacteria"/>
</dbReference>
<keyword evidence="1" id="KW-0472">Membrane</keyword>
<organism evidence="2 3">
    <name type="scientific">Subdoligranulum variabile DSM 15176</name>
    <dbReference type="NCBI Taxonomy" id="411471"/>
    <lineage>
        <taxon>Bacteria</taxon>
        <taxon>Bacillati</taxon>
        <taxon>Bacillota</taxon>
        <taxon>Clostridia</taxon>
        <taxon>Eubacteriales</taxon>
        <taxon>Oscillospiraceae</taxon>
        <taxon>Subdoligranulum</taxon>
    </lineage>
</organism>
<evidence type="ECO:0000313" key="3">
    <source>
        <dbReference type="Proteomes" id="UP000003438"/>
    </source>
</evidence>
<sequence length="68" mass="7160">MAFWKEHPALRIAAIAVLFVLALVLIVAGWGMTGELAGLGIMVLGVALLLAALAIYNKPFEDGKPGKK</sequence>
<dbReference type="Proteomes" id="UP000003438">
    <property type="component" value="Unassembled WGS sequence"/>
</dbReference>
<gene>
    <name evidence="2" type="ORF">SUBVAR_04248</name>
</gene>
<reference evidence="2" key="1">
    <citation type="submission" date="2009-12" db="EMBL/GenBank/DDBJ databases">
        <authorList>
            <person name="Weinstock G."/>
            <person name="Sodergren E."/>
            <person name="Clifton S."/>
            <person name="Fulton L."/>
            <person name="Fulton B."/>
            <person name="Courtney L."/>
            <person name="Fronick C."/>
            <person name="Harrison M."/>
            <person name="Strong C."/>
            <person name="Farmer C."/>
            <person name="Delahaunty K."/>
            <person name="Markovic C."/>
            <person name="Hall O."/>
            <person name="Minx P."/>
            <person name="Tomlinson C."/>
            <person name="Mitreva M."/>
            <person name="Nelson J."/>
            <person name="Hou S."/>
            <person name="Wollam A."/>
            <person name="Pepin K.H."/>
            <person name="Johnson M."/>
            <person name="Bhonagiri V."/>
            <person name="Nash W.E."/>
            <person name="Warren W."/>
            <person name="Chinwalla A."/>
            <person name="Mardis E.R."/>
            <person name="Wilson R.K."/>
        </authorList>
    </citation>
    <scope>NUCLEOTIDE SEQUENCE [LARGE SCALE GENOMIC DNA]</scope>
    <source>
        <strain evidence="2">DSM 15176</strain>
    </source>
</reference>
<keyword evidence="1" id="KW-1133">Transmembrane helix</keyword>
<dbReference type="HOGENOM" id="CLU_207806_0_0_9"/>
<name>D1PIT3_9FIRM</name>
<accession>D1PIT3</accession>
<proteinExistence type="predicted"/>
<dbReference type="AlphaFoldDB" id="D1PIT3"/>
<evidence type="ECO:0000256" key="1">
    <source>
        <dbReference type="SAM" id="Phobius"/>
    </source>
</evidence>
<feature type="transmembrane region" description="Helical" evidence="1">
    <location>
        <begin position="12"/>
        <end position="30"/>
    </location>
</feature>
<dbReference type="STRING" id="411471.SUBVAR_04248"/>
<feature type="transmembrane region" description="Helical" evidence="1">
    <location>
        <begin position="36"/>
        <end position="56"/>
    </location>
</feature>
<protein>
    <submittedName>
        <fullName evidence="2">Uncharacterized protein</fullName>
    </submittedName>
</protein>
<dbReference type="EMBL" id="ACBY02000011">
    <property type="protein sequence ID" value="EFB77442.1"/>
    <property type="molecule type" value="Genomic_DNA"/>
</dbReference>
<keyword evidence="3" id="KW-1185">Reference proteome</keyword>
<dbReference type="Pfam" id="PF21844">
    <property type="entry name" value="DUF6903"/>
    <property type="match status" value="1"/>
</dbReference>
<evidence type="ECO:0000313" key="2">
    <source>
        <dbReference type="EMBL" id="EFB77442.1"/>
    </source>
</evidence>